<dbReference type="PANTHER" id="PTHR45633">
    <property type="entry name" value="60 KDA HEAT SHOCK PROTEIN, MITOCHONDRIAL"/>
    <property type="match status" value="1"/>
</dbReference>
<sequence length="609" mass="68173">MKLVSNVVSEKQLREAQLRALNLFANTIQGTYGPMGGYTAYSYRDGAKGSKAIMSNYTKDGFTVLKNIDLDKPIEDILKDDIRTICTQVIKSIGDGTTSAVIMSYLIFKGLLELQEQGFPKRKLVNALKDIIKEGIQEIEAAGHEANLTDIYNIAYTSLNGNDEIASLITDIYKENGMDVFIDVSASNTPETKIKTYNGMTYDAGFIDPCFANNEKDSTCTLAHPNVYVFESPIDTPDMVENFKMIVTKSYFEPLQKLNELANKGKQIKEEDMPTPTLIVCPTISRDANSFIDQIMVHLTNTPAEQRGYLCVVANIDNENQYLMDIMKLTGAKFIKKYIDPETYNQDKAKDLAMTPFNVKTFAGQAEQVIVDSTSTKIINPKNMYDGKGEYTEFFKNYLGNLEATLKKYEETRQELVKIGNLKRRINILKANMVDLYVGGIGTSDRMPLSDAIEDAVLNCRSAAKDGVGNAANFEGFRAFSKLEKKYYDLTQGDEKDINLAVATLLCRSYLKLCSLIYVPYFDDDTDKAILTVGQGLTKGAPFNILSEDFDGKVLTSIKTEPAILDSISRIITLLFQTNQFLVPDARFNIYNMEEETKEEYIGVTMTDI</sequence>
<dbReference type="InterPro" id="IPR027410">
    <property type="entry name" value="TCP-1-like_intermed_sf"/>
</dbReference>
<dbReference type="GO" id="GO:0005524">
    <property type="term" value="F:ATP binding"/>
    <property type="evidence" value="ECO:0007669"/>
    <property type="project" value="InterPro"/>
</dbReference>
<dbReference type="Gene3D" id="3.50.7.10">
    <property type="entry name" value="GroEL"/>
    <property type="match status" value="1"/>
</dbReference>
<keyword evidence="3" id="KW-0346">Stress response</keyword>
<evidence type="ECO:0000256" key="1">
    <source>
        <dbReference type="ARBA" id="ARBA00006607"/>
    </source>
</evidence>
<proteinExistence type="inferred from homology"/>
<comment type="similarity">
    <text evidence="1">Belongs to the chaperonin (HSP60) family.</text>
</comment>
<dbReference type="GO" id="GO:0140662">
    <property type="term" value="F:ATP-dependent protein folding chaperone"/>
    <property type="evidence" value="ECO:0007669"/>
    <property type="project" value="InterPro"/>
</dbReference>
<dbReference type="SUPFAM" id="SSF52029">
    <property type="entry name" value="GroEL apical domain-like"/>
    <property type="match status" value="1"/>
</dbReference>
<dbReference type="GO" id="GO:0042026">
    <property type="term" value="P:protein refolding"/>
    <property type="evidence" value="ECO:0007669"/>
    <property type="project" value="InterPro"/>
</dbReference>
<keyword evidence="2" id="KW-0143">Chaperone</keyword>
<dbReference type="InterPro" id="IPR027413">
    <property type="entry name" value="GROEL-like_equatorial_sf"/>
</dbReference>
<evidence type="ECO:0000256" key="2">
    <source>
        <dbReference type="ARBA" id="ARBA00023186"/>
    </source>
</evidence>
<accession>A0A8S5TFX6</accession>
<name>A0A8S5TFX6_9CAUD</name>
<protein>
    <submittedName>
        <fullName evidence="3">Heat shock protein 60</fullName>
    </submittedName>
</protein>
<dbReference type="Pfam" id="PF00118">
    <property type="entry name" value="Cpn60_TCP1"/>
    <property type="match status" value="1"/>
</dbReference>
<organism evidence="3">
    <name type="scientific">Myoviridae sp. ctIty1</name>
    <dbReference type="NCBI Taxonomy" id="2827673"/>
    <lineage>
        <taxon>Viruses</taxon>
        <taxon>Duplodnaviria</taxon>
        <taxon>Heunggongvirae</taxon>
        <taxon>Uroviricota</taxon>
        <taxon>Caudoviricetes</taxon>
    </lineage>
</organism>
<dbReference type="Gene3D" id="3.30.260.10">
    <property type="entry name" value="TCP-1-like chaperonin intermediate domain"/>
    <property type="match status" value="1"/>
</dbReference>
<evidence type="ECO:0000313" key="3">
    <source>
        <dbReference type="EMBL" id="DAF62205.1"/>
    </source>
</evidence>
<dbReference type="InterPro" id="IPR002423">
    <property type="entry name" value="Cpn60/GroEL/TCP-1"/>
</dbReference>
<dbReference type="InterPro" id="IPR027409">
    <property type="entry name" value="GroEL-like_apical_dom_sf"/>
</dbReference>
<dbReference type="Gene3D" id="1.10.560.10">
    <property type="entry name" value="GroEL-like equatorial domain"/>
    <property type="match status" value="1"/>
</dbReference>
<reference evidence="3" key="1">
    <citation type="journal article" date="2021" name="Proc. Natl. Acad. Sci. U.S.A.">
        <title>A Catalog of Tens of Thousands of Viruses from Human Metagenomes Reveals Hidden Associations with Chronic Diseases.</title>
        <authorList>
            <person name="Tisza M.J."/>
            <person name="Buck C.B."/>
        </authorList>
    </citation>
    <scope>NUCLEOTIDE SEQUENCE</scope>
    <source>
        <strain evidence="3">CtIty1</strain>
    </source>
</reference>
<dbReference type="InterPro" id="IPR001844">
    <property type="entry name" value="Cpn60/GroEL"/>
</dbReference>
<dbReference type="SUPFAM" id="SSF48592">
    <property type="entry name" value="GroEL equatorial domain-like"/>
    <property type="match status" value="1"/>
</dbReference>
<dbReference type="EMBL" id="BK032823">
    <property type="protein sequence ID" value="DAF62205.1"/>
    <property type="molecule type" value="Genomic_DNA"/>
</dbReference>